<evidence type="ECO:0000313" key="1">
    <source>
        <dbReference type="EMBL" id="ENV00402.1"/>
    </source>
</evidence>
<comment type="caution">
    <text evidence="1">The sequence shown here is derived from an EMBL/GenBank/DDBJ whole genome shotgun (WGS) entry which is preliminary data.</text>
</comment>
<organism evidence="1 2">
    <name type="scientific">Acinetobacter variabilis</name>
    <dbReference type="NCBI Taxonomy" id="70346"/>
    <lineage>
        <taxon>Bacteria</taxon>
        <taxon>Pseudomonadati</taxon>
        <taxon>Pseudomonadota</taxon>
        <taxon>Gammaproteobacteria</taxon>
        <taxon>Moraxellales</taxon>
        <taxon>Moraxellaceae</taxon>
        <taxon>Acinetobacter</taxon>
    </lineage>
</organism>
<sequence>MNLMLSNVTTEQTEALNDLISKMENDFIDRHFLSEDEAGQLEALIANAMKLGELYALQKFQAAKPPAGTIKD</sequence>
<accession>N8VKF8</accession>
<dbReference type="HOGENOM" id="CLU_2713204_0_0_6"/>
<dbReference type="EMBL" id="APPE01000031">
    <property type="protein sequence ID" value="ENV00402.1"/>
    <property type="molecule type" value="Genomic_DNA"/>
</dbReference>
<protein>
    <submittedName>
        <fullName evidence="1">Uncharacterized protein</fullName>
    </submittedName>
</protein>
<keyword evidence="2" id="KW-1185">Reference proteome</keyword>
<dbReference type="RefSeq" id="WP_004780901.1">
    <property type="nucleotide sequence ID" value="NZ_KB849398.1"/>
</dbReference>
<dbReference type="PATRIC" id="fig|1217710.3.peg.599"/>
<gene>
    <name evidence="1" type="ORF">F969_00634</name>
</gene>
<dbReference type="Proteomes" id="UP000013070">
    <property type="component" value="Unassembled WGS sequence"/>
</dbReference>
<name>N8VKF8_9GAMM</name>
<proteinExistence type="predicted"/>
<dbReference type="AlphaFoldDB" id="N8VKF8"/>
<reference evidence="1 2" key="1">
    <citation type="submission" date="2013-02" db="EMBL/GenBank/DDBJ databases">
        <title>The Genome Sequence of Acinetobacter sp. NIPH 899.</title>
        <authorList>
            <consortium name="The Broad Institute Genome Sequencing Platform"/>
            <consortium name="The Broad Institute Genome Sequencing Center for Infectious Disease"/>
            <person name="Cerqueira G."/>
            <person name="Feldgarden M."/>
            <person name="Courvalin P."/>
            <person name="Perichon B."/>
            <person name="Grillot-Courvalin C."/>
            <person name="Clermont D."/>
            <person name="Rocha E."/>
            <person name="Yoon E.-J."/>
            <person name="Nemec A."/>
            <person name="Walker B."/>
            <person name="Young S.K."/>
            <person name="Zeng Q."/>
            <person name="Gargeya S."/>
            <person name="Fitzgerald M."/>
            <person name="Haas B."/>
            <person name="Abouelleil A."/>
            <person name="Alvarado L."/>
            <person name="Arachchi H.M."/>
            <person name="Berlin A.M."/>
            <person name="Chapman S.B."/>
            <person name="Dewar J."/>
            <person name="Goldberg J."/>
            <person name="Griggs A."/>
            <person name="Gujja S."/>
            <person name="Hansen M."/>
            <person name="Howarth C."/>
            <person name="Imamovic A."/>
            <person name="Larimer J."/>
            <person name="McCowan C."/>
            <person name="Murphy C."/>
            <person name="Neiman D."/>
            <person name="Pearson M."/>
            <person name="Priest M."/>
            <person name="Roberts A."/>
            <person name="Saif S."/>
            <person name="Shea T."/>
            <person name="Sisk P."/>
            <person name="Sykes S."/>
            <person name="Wortman J."/>
            <person name="Nusbaum C."/>
            <person name="Birren B."/>
        </authorList>
    </citation>
    <scope>NUCLEOTIDE SEQUENCE [LARGE SCALE GENOMIC DNA]</scope>
    <source>
        <strain evidence="1 2">NIPH 899</strain>
    </source>
</reference>
<evidence type="ECO:0000313" key="2">
    <source>
        <dbReference type="Proteomes" id="UP000013070"/>
    </source>
</evidence>